<gene>
    <name evidence="4" type="ORF">ENSA5_23160</name>
</gene>
<evidence type="ECO:0000313" key="4">
    <source>
        <dbReference type="EMBL" id="PRQ02389.1"/>
    </source>
</evidence>
<organism evidence="4 5">
    <name type="scientific">Enhygromyxa salina</name>
    <dbReference type="NCBI Taxonomy" id="215803"/>
    <lineage>
        <taxon>Bacteria</taxon>
        <taxon>Pseudomonadati</taxon>
        <taxon>Myxococcota</taxon>
        <taxon>Polyangia</taxon>
        <taxon>Nannocystales</taxon>
        <taxon>Nannocystaceae</taxon>
        <taxon>Enhygromyxa</taxon>
    </lineage>
</organism>
<proteinExistence type="predicted"/>
<dbReference type="Gene3D" id="3.10.580.10">
    <property type="entry name" value="CBS-domain"/>
    <property type="match status" value="1"/>
</dbReference>
<dbReference type="InterPro" id="IPR046342">
    <property type="entry name" value="CBS_dom_sf"/>
</dbReference>
<comment type="caution">
    <text evidence="4">The sequence shown here is derived from an EMBL/GenBank/DDBJ whole genome shotgun (WGS) entry which is preliminary data.</text>
</comment>
<dbReference type="InterPro" id="IPR051462">
    <property type="entry name" value="CBS_domain-containing"/>
</dbReference>
<accession>A0A2S9YBA9</accession>
<name>A0A2S9YBA9_9BACT</name>
<dbReference type="PROSITE" id="PS51371">
    <property type="entry name" value="CBS"/>
    <property type="match status" value="1"/>
</dbReference>
<protein>
    <submittedName>
        <fullName evidence="4">Inosine 5-monophosphate dehydrogenase</fullName>
    </submittedName>
</protein>
<dbReference type="RefSeq" id="WP_106391735.1">
    <property type="nucleotide sequence ID" value="NZ_PVNK01000119.1"/>
</dbReference>
<evidence type="ECO:0000256" key="2">
    <source>
        <dbReference type="PROSITE-ProRule" id="PRU00703"/>
    </source>
</evidence>
<evidence type="ECO:0000256" key="1">
    <source>
        <dbReference type="ARBA" id="ARBA00022737"/>
    </source>
</evidence>
<dbReference type="SMART" id="SM00116">
    <property type="entry name" value="CBS"/>
    <property type="match status" value="2"/>
</dbReference>
<dbReference type="SUPFAM" id="SSF54631">
    <property type="entry name" value="CBS-domain pair"/>
    <property type="match status" value="1"/>
</dbReference>
<dbReference type="EMBL" id="PVNK01000119">
    <property type="protein sequence ID" value="PRQ02389.1"/>
    <property type="molecule type" value="Genomic_DNA"/>
</dbReference>
<dbReference type="PANTHER" id="PTHR48108:SF26">
    <property type="entry name" value="CBS DOMAIN-CONTAINING PROTEIN DDB_G0289609"/>
    <property type="match status" value="1"/>
</dbReference>
<dbReference type="OrthoDB" id="9790355at2"/>
<evidence type="ECO:0000313" key="5">
    <source>
        <dbReference type="Proteomes" id="UP000237968"/>
    </source>
</evidence>
<reference evidence="4 5" key="1">
    <citation type="submission" date="2018-03" db="EMBL/GenBank/DDBJ databases">
        <title>Draft Genome Sequences of the Obligatory Marine Myxobacteria Enhygromyxa salina SWB005.</title>
        <authorList>
            <person name="Poehlein A."/>
            <person name="Moghaddam J.A."/>
            <person name="Harms H."/>
            <person name="Alanjari M."/>
            <person name="Koenig G.M."/>
            <person name="Daniel R."/>
            <person name="Schaeberle T.F."/>
        </authorList>
    </citation>
    <scope>NUCLEOTIDE SEQUENCE [LARGE SCALE GENOMIC DNA]</scope>
    <source>
        <strain evidence="4 5">SWB005</strain>
    </source>
</reference>
<dbReference type="Proteomes" id="UP000237968">
    <property type="component" value="Unassembled WGS sequence"/>
</dbReference>
<sequence length="149" mass="16440">MQARDIMVEALSVTPELSVRELVGLLLREHRDGACVIHDGELVGVVTTMDLVFQEKRVHLPAILSFMDFAIPLESPAKLRDELDKISGTQVSEIMSDEPVVVEPSTPMSELATMMVEQHLTILPVVERGRVHGVVTKEALLRATFAAKD</sequence>
<keyword evidence="2" id="KW-0129">CBS domain</keyword>
<dbReference type="InterPro" id="IPR000644">
    <property type="entry name" value="CBS_dom"/>
</dbReference>
<keyword evidence="1" id="KW-0677">Repeat</keyword>
<feature type="domain" description="CBS" evidence="3">
    <location>
        <begin position="95"/>
        <end position="149"/>
    </location>
</feature>
<dbReference type="AlphaFoldDB" id="A0A2S9YBA9"/>
<evidence type="ECO:0000259" key="3">
    <source>
        <dbReference type="PROSITE" id="PS51371"/>
    </source>
</evidence>
<dbReference type="PANTHER" id="PTHR48108">
    <property type="entry name" value="CBS DOMAIN-CONTAINING PROTEIN CBSX2, CHLOROPLASTIC"/>
    <property type="match status" value="1"/>
</dbReference>
<dbReference type="Pfam" id="PF00571">
    <property type="entry name" value="CBS"/>
    <property type="match status" value="2"/>
</dbReference>
<keyword evidence="5" id="KW-1185">Reference proteome</keyword>